<dbReference type="PROSITE" id="PS00518">
    <property type="entry name" value="ZF_RING_1"/>
    <property type="match status" value="1"/>
</dbReference>
<dbReference type="AlphaFoldDB" id="A0A8C5NS77"/>
<dbReference type="Ensembl" id="ENSJHYT00000025376.1">
    <property type="protein sequence ID" value="ENSJHYP00000021044.1"/>
    <property type="gene ID" value="ENSJHYG00000015910.1"/>
</dbReference>
<dbReference type="GO" id="GO:0008270">
    <property type="term" value="F:zinc ion binding"/>
    <property type="evidence" value="ECO:0007669"/>
    <property type="project" value="UniProtKB-KW"/>
</dbReference>
<feature type="domain" description="RING-type" evidence="11">
    <location>
        <begin position="30"/>
        <end position="69"/>
    </location>
</feature>
<organism evidence="12 13">
    <name type="scientific">Junco hyemalis</name>
    <name type="common">Dark-eyed junco</name>
    <dbReference type="NCBI Taxonomy" id="40217"/>
    <lineage>
        <taxon>Eukaryota</taxon>
        <taxon>Metazoa</taxon>
        <taxon>Chordata</taxon>
        <taxon>Craniata</taxon>
        <taxon>Vertebrata</taxon>
        <taxon>Euteleostomi</taxon>
        <taxon>Archelosauria</taxon>
        <taxon>Archosauria</taxon>
        <taxon>Dinosauria</taxon>
        <taxon>Saurischia</taxon>
        <taxon>Theropoda</taxon>
        <taxon>Coelurosauria</taxon>
        <taxon>Aves</taxon>
        <taxon>Neognathae</taxon>
        <taxon>Neoaves</taxon>
        <taxon>Telluraves</taxon>
        <taxon>Australaves</taxon>
        <taxon>Passeriformes</taxon>
        <taxon>Passerellidae</taxon>
        <taxon>Junco</taxon>
    </lineage>
</organism>
<evidence type="ECO:0000256" key="5">
    <source>
        <dbReference type="ARBA" id="ARBA00022771"/>
    </source>
</evidence>
<evidence type="ECO:0000256" key="7">
    <source>
        <dbReference type="ARBA" id="ARBA00023015"/>
    </source>
</evidence>
<dbReference type="Proteomes" id="UP000694408">
    <property type="component" value="Unplaced"/>
</dbReference>
<protein>
    <recommendedName>
        <fullName evidence="2">RING-type E3 ubiquitin transferase</fullName>
        <ecNumber evidence="2">2.3.2.27</ecNumber>
    </recommendedName>
</protein>
<keyword evidence="4" id="KW-0479">Metal-binding</keyword>
<evidence type="ECO:0000256" key="1">
    <source>
        <dbReference type="ARBA" id="ARBA00000900"/>
    </source>
</evidence>
<dbReference type="EC" id="2.3.2.27" evidence="2"/>
<evidence type="ECO:0000256" key="10">
    <source>
        <dbReference type="SAM" id="MobiDB-lite"/>
    </source>
</evidence>
<keyword evidence="6" id="KW-0862">Zinc</keyword>
<dbReference type="PANTHER" id="PTHR46077">
    <property type="entry name" value="E3 UBIQUITIN-PROTEIN LIGASE TOPORS"/>
    <property type="match status" value="1"/>
</dbReference>
<dbReference type="Gene3D" id="3.30.40.10">
    <property type="entry name" value="Zinc/RING finger domain, C3HC4 (zinc finger)"/>
    <property type="match status" value="1"/>
</dbReference>
<evidence type="ECO:0000313" key="13">
    <source>
        <dbReference type="Proteomes" id="UP000694408"/>
    </source>
</evidence>
<dbReference type="GO" id="GO:0006513">
    <property type="term" value="P:protein monoubiquitination"/>
    <property type="evidence" value="ECO:0007669"/>
    <property type="project" value="TreeGrafter"/>
</dbReference>
<evidence type="ECO:0000256" key="2">
    <source>
        <dbReference type="ARBA" id="ARBA00012483"/>
    </source>
</evidence>
<proteinExistence type="predicted"/>
<dbReference type="OMA" id="AMELETC"/>
<keyword evidence="3" id="KW-0808">Transferase</keyword>
<dbReference type="GO" id="GO:0061630">
    <property type="term" value="F:ubiquitin protein ligase activity"/>
    <property type="evidence" value="ECO:0007669"/>
    <property type="project" value="UniProtKB-EC"/>
</dbReference>
<sequence>MSTLEGEEEDPGKSPLQSRGSTDTEVEDRCPMCLDSWREPSFVMPCLHCFCYACILWWANSKTQCPLCKGKMTSILRAHRKPDAPSLHRPGAHHQWMTAGDVQHFTGSFQLPNWMSSFSANSAIQQTLHSWFCQSLEMLFETIG</sequence>
<dbReference type="InterPro" id="IPR001841">
    <property type="entry name" value="Znf_RING"/>
</dbReference>
<evidence type="ECO:0000256" key="6">
    <source>
        <dbReference type="ARBA" id="ARBA00022833"/>
    </source>
</evidence>
<evidence type="ECO:0000256" key="4">
    <source>
        <dbReference type="ARBA" id="ARBA00022723"/>
    </source>
</evidence>
<feature type="compositionally biased region" description="Acidic residues" evidence="10">
    <location>
        <begin position="1"/>
        <end position="10"/>
    </location>
</feature>
<reference evidence="12" key="2">
    <citation type="submission" date="2025-09" db="UniProtKB">
        <authorList>
            <consortium name="Ensembl"/>
        </authorList>
    </citation>
    <scope>IDENTIFICATION</scope>
</reference>
<dbReference type="PROSITE" id="PS50089">
    <property type="entry name" value="ZF_RING_2"/>
    <property type="match status" value="1"/>
</dbReference>
<reference evidence="12" key="1">
    <citation type="submission" date="2025-08" db="UniProtKB">
        <authorList>
            <consortium name="Ensembl"/>
        </authorList>
    </citation>
    <scope>IDENTIFICATION</scope>
</reference>
<keyword evidence="8" id="KW-0804">Transcription</keyword>
<name>A0A8C5NS77_JUNHY</name>
<comment type="catalytic activity">
    <reaction evidence="1">
        <text>S-ubiquitinyl-[E2 ubiquitin-conjugating enzyme]-L-cysteine + [acceptor protein]-L-lysine = [E2 ubiquitin-conjugating enzyme]-L-cysteine + N(6)-ubiquitinyl-[acceptor protein]-L-lysine.</text>
        <dbReference type="EC" id="2.3.2.27"/>
    </reaction>
</comment>
<keyword evidence="7" id="KW-0805">Transcription regulation</keyword>
<evidence type="ECO:0000259" key="11">
    <source>
        <dbReference type="PROSITE" id="PS50089"/>
    </source>
</evidence>
<dbReference type="InterPro" id="IPR013083">
    <property type="entry name" value="Znf_RING/FYVE/PHD"/>
</dbReference>
<evidence type="ECO:0000256" key="3">
    <source>
        <dbReference type="ARBA" id="ARBA00022679"/>
    </source>
</evidence>
<dbReference type="InterPro" id="IPR017907">
    <property type="entry name" value="Znf_RING_CS"/>
</dbReference>
<keyword evidence="5 9" id="KW-0863">Zinc-finger</keyword>
<accession>A0A8C5NS77</accession>
<dbReference type="PANTHER" id="PTHR46077:SF1">
    <property type="entry name" value="TOP1 BINDING ARGININE_SERINE RICH PROTEIN, E3 UBIQUITIN LIGASE"/>
    <property type="match status" value="1"/>
</dbReference>
<feature type="region of interest" description="Disordered" evidence="10">
    <location>
        <begin position="1"/>
        <end position="24"/>
    </location>
</feature>
<evidence type="ECO:0000256" key="8">
    <source>
        <dbReference type="ARBA" id="ARBA00023163"/>
    </source>
</evidence>
<dbReference type="GO" id="GO:0000209">
    <property type="term" value="P:protein polyubiquitination"/>
    <property type="evidence" value="ECO:0007669"/>
    <property type="project" value="TreeGrafter"/>
</dbReference>
<evidence type="ECO:0000313" key="12">
    <source>
        <dbReference type="Ensembl" id="ENSJHYP00000021044.1"/>
    </source>
</evidence>
<keyword evidence="13" id="KW-1185">Reference proteome</keyword>
<dbReference type="SUPFAM" id="SSF57850">
    <property type="entry name" value="RING/U-box"/>
    <property type="match status" value="1"/>
</dbReference>
<dbReference type="SMART" id="SM00184">
    <property type="entry name" value="RING"/>
    <property type="match status" value="1"/>
</dbReference>
<dbReference type="Pfam" id="PF13923">
    <property type="entry name" value="zf-C3HC4_2"/>
    <property type="match status" value="1"/>
</dbReference>
<evidence type="ECO:0000256" key="9">
    <source>
        <dbReference type="PROSITE-ProRule" id="PRU00175"/>
    </source>
</evidence>